<keyword evidence="3" id="KW-1185">Reference proteome</keyword>
<dbReference type="Proteomes" id="UP000623129">
    <property type="component" value="Unassembled WGS sequence"/>
</dbReference>
<dbReference type="AlphaFoldDB" id="A0A833QHS4"/>
<keyword evidence="1" id="KW-0812">Transmembrane</keyword>
<name>A0A833QHS4_9POAL</name>
<reference evidence="2" key="1">
    <citation type="submission" date="2020-01" db="EMBL/GenBank/DDBJ databases">
        <title>Genome sequence of Kobresia littledalei, the first chromosome-level genome in the family Cyperaceae.</title>
        <authorList>
            <person name="Qu G."/>
        </authorList>
    </citation>
    <scope>NUCLEOTIDE SEQUENCE</scope>
    <source>
        <strain evidence="2">C.B.Clarke</strain>
        <tissue evidence="2">Leaf</tissue>
    </source>
</reference>
<dbReference type="PANTHER" id="PTHR31860:SF5">
    <property type="entry name" value="ARGH (DUF639)"/>
    <property type="match status" value="1"/>
</dbReference>
<dbReference type="InterPro" id="IPR006927">
    <property type="entry name" value="DUF639"/>
</dbReference>
<sequence length="787" mass="88399">MPLLFSGHGKEEQERIFAPPILILVKSLLFSRDCSERFFPVESCQLESQQRAENWLRAEEGTCIELATCLGQKQHTPTYIFFLFVLAINCSLPQARGEHRHSFRTMASIGEGERWPKEFLSSIADSLLHRCAQALNTKPESLVKEFESGLKPGVDNYSRRLVEFCSLKALEPLSCNLSEKINNGEFSRFTYDMMLAWEKPTLPDKHRTTECIAKESEDKIDSVVPVNENQKDDSDDDDVSLFYSDIMPLLVSAEPSVGEDAYVWFGSLFPLASDIVNARFTFETLTAATANRLHYPAYDRFIKEMDKYIDYLQKQAKPTEIELADDEFILHVEGSAQTQKVVRHIGASSWPGRLTLTNKALYFEASGVMSYEPALNINLWRTDVDHQVKAASTGPWGAALFDKAISYQSTEISEPLIIEFPELTGSTRRDLWLALIKEVILLHRFISMYNFSESPLQSSEMYSRAILGVIRLHAAREMLKMSPPPPNSFLIFALYDDVPKGDYVLEELANSLRQTSMITPYGATDVLKRLDLVSHPFESSSQEKVQVLEEEQRNQAESLDSTVGQIKDEAIEVGIAKAAVHEVKDEGITDSLFVLVNLLHPLRIIPSWLQRLVSWERPARTSFLLVITLVTIYIEGIGYALSASLAGIAGAIIWSKRKNIGERYSEVVVDTSSDKSTMESVVEAPQALKGLHKIVTVVNITILKIWSLFTSRSPKHTDKVIWVMIGVALVLAVVPFKYLLIGAITSLFVANTSIGKSMSSNPQGARRLQEWWDSIPVIPVRVVDSSS</sequence>
<organism evidence="2 3">
    <name type="scientific">Carex littledalei</name>
    <dbReference type="NCBI Taxonomy" id="544730"/>
    <lineage>
        <taxon>Eukaryota</taxon>
        <taxon>Viridiplantae</taxon>
        <taxon>Streptophyta</taxon>
        <taxon>Embryophyta</taxon>
        <taxon>Tracheophyta</taxon>
        <taxon>Spermatophyta</taxon>
        <taxon>Magnoliopsida</taxon>
        <taxon>Liliopsida</taxon>
        <taxon>Poales</taxon>
        <taxon>Cyperaceae</taxon>
        <taxon>Cyperoideae</taxon>
        <taxon>Cariceae</taxon>
        <taxon>Carex</taxon>
        <taxon>Carex subgen. Euthyceras</taxon>
    </lineage>
</organism>
<gene>
    <name evidence="2" type="ORF">FCM35_KLT08325</name>
</gene>
<evidence type="ECO:0000256" key="1">
    <source>
        <dbReference type="SAM" id="Phobius"/>
    </source>
</evidence>
<dbReference type="OrthoDB" id="1903413at2759"/>
<keyword evidence="1" id="KW-0472">Membrane</keyword>
<proteinExistence type="predicted"/>
<dbReference type="EMBL" id="SWLB01000018">
    <property type="protein sequence ID" value="KAF3326695.1"/>
    <property type="molecule type" value="Genomic_DNA"/>
</dbReference>
<protein>
    <submittedName>
        <fullName evidence="2">Uncharacterized protein</fullName>
    </submittedName>
</protein>
<keyword evidence="1" id="KW-1133">Transmembrane helix</keyword>
<evidence type="ECO:0000313" key="2">
    <source>
        <dbReference type="EMBL" id="KAF3326695.1"/>
    </source>
</evidence>
<dbReference type="PANTHER" id="PTHR31860">
    <property type="entry name" value="HEAT-INDUCIBLE TRANSCRIPTION REPRESSOR (DUF639)-RELATED"/>
    <property type="match status" value="1"/>
</dbReference>
<evidence type="ECO:0000313" key="3">
    <source>
        <dbReference type="Proteomes" id="UP000623129"/>
    </source>
</evidence>
<comment type="caution">
    <text evidence="2">The sequence shown here is derived from an EMBL/GenBank/DDBJ whole genome shotgun (WGS) entry which is preliminary data.</text>
</comment>
<feature type="transmembrane region" description="Helical" evidence="1">
    <location>
        <begin position="623"/>
        <end position="654"/>
    </location>
</feature>
<accession>A0A833QHS4</accession>
<dbReference type="Pfam" id="PF04842">
    <property type="entry name" value="DUF639"/>
    <property type="match status" value="1"/>
</dbReference>
<feature type="transmembrane region" description="Helical" evidence="1">
    <location>
        <begin position="721"/>
        <end position="750"/>
    </location>
</feature>